<protein>
    <submittedName>
        <fullName evidence="2">Uncharacterized protein</fullName>
    </submittedName>
</protein>
<accession>A0A0C2XF55</accession>
<evidence type="ECO:0000256" key="1">
    <source>
        <dbReference type="SAM" id="MobiDB-lite"/>
    </source>
</evidence>
<dbReference type="EMBL" id="KN818229">
    <property type="protein sequence ID" value="KIL68041.1"/>
    <property type="molecule type" value="Genomic_DNA"/>
</dbReference>
<feature type="region of interest" description="Disordered" evidence="1">
    <location>
        <begin position="1"/>
        <end position="86"/>
    </location>
</feature>
<dbReference type="InParanoid" id="A0A0C2XF55"/>
<evidence type="ECO:0000313" key="3">
    <source>
        <dbReference type="Proteomes" id="UP000054549"/>
    </source>
</evidence>
<dbReference type="AlphaFoldDB" id="A0A0C2XF55"/>
<dbReference type="Proteomes" id="UP000054549">
    <property type="component" value="Unassembled WGS sequence"/>
</dbReference>
<proteinExistence type="predicted"/>
<name>A0A0C2XF55_AMAMK</name>
<keyword evidence="3" id="KW-1185">Reference proteome</keyword>
<gene>
    <name evidence="2" type="ORF">M378DRAFT_8736</name>
</gene>
<dbReference type="HOGENOM" id="CLU_1189647_0_0_1"/>
<organism evidence="2 3">
    <name type="scientific">Amanita muscaria (strain Koide BX008)</name>
    <dbReference type="NCBI Taxonomy" id="946122"/>
    <lineage>
        <taxon>Eukaryota</taxon>
        <taxon>Fungi</taxon>
        <taxon>Dikarya</taxon>
        <taxon>Basidiomycota</taxon>
        <taxon>Agaricomycotina</taxon>
        <taxon>Agaricomycetes</taxon>
        <taxon>Agaricomycetidae</taxon>
        <taxon>Agaricales</taxon>
        <taxon>Pluteineae</taxon>
        <taxon>Amanitaceae</taxon>
        <taxon>Amanita</taxon>
    </lineage>
</organism>
<dbReference type="OrthoDB" id="3230513at2759"/>
<feature type="compositionally biased region" description="Basic and acidic residues" evidence="1">
    <location>
        <begin position="41"/>
        <end position="51"/>
    </location>
</feature>
<sequence length="233" mass="26736">MSYRKPVPVYIPSPPQSPSANEEELDYDYNFLPEAPPLPSEWREAIERALSSDHNAVSYPPAAPSPGSSTESDCPHRQRQQVSRDNHDLECSIFSRRTTLVTRESMFSAAGLSQEERTQRHLHHIYRPPTPPLPTYRPKRRKTDSKGEWWDSYTTLSEIHHEEGRVASTAMRLQSSRSTGRTLITTPVKEGRLMMFADHSCTPDREATWTKSIKKVCEVLVTKLEKGMKWLRC</sequence>
<feature type="compositionally biased region" description="Low complexity" evidence="1">
    <location>
        <begin position="56"/>
        <end position="69"/>
    </location>
</feature>
<reference evidence="2 3" key="1">
    <citation type="submission" date="2014-04" db="EMBL/GenBank/DDBJ databases">
        <title>Evolutionary Origins and Diversification of the Mycorrhizal Mutualists.</title>
        <authorList>
            <consortium name="DOE Joint Genome Institute"/>
            <consortium name="Mycorrhizal Genomics Consortium"/>
            <person name="Kohler A."/>
            <person name="Kuo A."/>
            <person name="Nagy L.G."/>
            <person name="Floudas D."/>
            <person name="Copeland A."/>
            <person name="Barry K.W."/>
            <person name="Cichocki N."/>
            <person name="Veneault-Fourrey C."/>
            <person name="LaButti K."/>
            <person name="Lindquist E.A."/>
            <person name="Lipzen A."/>
            <person name="Lundell T."/>
            <person name="Morin E."/>
            <person name="Murat C."/>
            <person name="Riley R."/>
            <person name="Ohm R."/>
            <person name="Sun H."/>
            <person name="Tunlid A."/>
            <person name="Henrissat B."/>
            <person name="Grigoriev I.V."/>
            <person name="Hibbett D.S."/>
            <person name="Martin F."/>
        </authorList>
    </citation>
    <scope>NUCLEOTIDE SEQUENCE [LARGE SCALE GENOMIC DNA]</scope>
    <source>
        <strain evidence="2 3">Koide BX008</strain>
    </source>
</reference>
<evidence type="ECO:0000313" key="2">
    <source>
        <dbReference type="EMBL" id="KIL68041.1"/>
    </source>
</evidence>